<dbReference type="PROSITE" id="PS51257">
    <property type="entry name" value="PROKAR_LIPOPROTEIN"/>
    <property type="match status" value="1"/>
</dbReference>
<feature type="signal peptide" evidence="1">
    <location>
        <begin position="1"/>
        <end position="29"/>
    </location>
</feature>
<dbReference type="Proteomes" id="UP000501058">
    <property type="component" value="Chromosome"/>
</dbReference>
<keyword evidence="1" id="KW-0732">Signal</keyword>
<dbReference type="Pfam" id="PF13416">
    <property type="entry name" value="SBP_bac_8"/>
    <property type="match status" value="1"/>
</dbReference>
<dbReference type="InterPro" id="IPR050490">
    <property type="entry name" value="Bact_solute-bd_prot1"/>
</dbReference>
<dbReference type="InterPro" id="IPR006059">
    <property type="entry name" value="SBP"/>
</dbReference>
<name>A0A6G7Y3L9_9ACTN</name>
<proteinExistence type="predicted"/>
<dbReference type="SUPFAM" id="SSF53850">
    <property type="entry name" value="Periplasmic binding protein-like II"/>
    <property type="match status" value="1"/>
</dbReference>
<dbReference type="PANTHER" id="PTHR43649">
    <property type="entry name" value="ARABINOSE-BINDING PROTEIN-RELATED"/>
    <property type="match status" value="1"/>
</dbReference>
<dbReference type="KEGG" id="prv:G7070_01525"/>
<reference evidence="2 3" key="1">
    <citation type="submission" date="2020-03" db="EMBL/GenBank/DDBJ databases">
        <title>Propioniciclava sp. nov., isolated from Hydrophilus acuminatus.</title>
        <authorList>
            <person name="Hyun D.-W."/>
            <person name="Bae J.-W."/>
        </authorList>
    </citation>
    <scope>NUCLEOTIDE SEQUENCE [LARGE SCALE GENOMIC DNA]</scope>
    <source>
        <strain evidence="2 3">HDW11</strain>
    </source>
</reference>
<dbReference type="AlphaFoldDB" id="A0A6G7Y3L9"/>
<evidence type="ECO:0000313" key="2">
    <source>
        <dbReference type="EMBL" id="QIK71207.1"/>
    </source>
</evidence>
<dbReference type="EMBL" id="CP049865">
    <property type="protein sequence ID" value="QIK71207.1"/>
    <property type="molecule type" value="Genomic_DNA"/>
</dbReference>
<dbReference type="PROSITE" id="PS51318">
    <property type="entry name" value="TAT"/>
    <property type="match status" value="1"/>
</dbReference>
<evidence type="ECO:0000256" key="1">
    <source>
        <dbReference type="SAM" id="SignalP"/>
    </source>
</evidence>
<organism evidence="2 3">
    <name type="scientific">Propioniciclava coleopterorum</name>
    <dbReference type="NCBI Taxonomy" id="2714937"/>
    <lineage>
        <taxon>Bacteria</taxon>
        <taxon>Bacillati</taxon>
        <taxon>Actinomycetota</taxon>
        <taxon>Actinomycetes</taxon>
        <taxon>Propionibacteriales</taxon>
        <taxon>Propionibacteriaceae</taxon>
        <taxon>Propioniciclava</taxon>
    </lineage>
</organism>
<feature type="chain" id="PRO_5026297137" evidence="1">
    <location>
        <begin position="30"/>
        <end position="432"/>
    </location>
</feature>
<dbReference type="RefSeq" id="WP_166231445.1">
    <property type="nucleotide sequence ID" value="NZ_CP049865.1"/>
</dbReference>
<dbReference type="Gene3D" id="3.40.190.10">
    <property type="entry name" value="Periplasmic binding protein-like II"/>
    <property type="match status" value="2"/>
</dbReference>
<accession>A0A6G7Y3L9</accession>
<sequence>MTISRRGLLMAAGAMGAWGLAGCSAPGPAATGGATGSGPTELRFSWWGNDSRHKLYRQALDAYKTKHPNVAVTAEPTDWAGYWDRLATQTAGKAIPDVIQQVDPYIIEYGSRGTLADLSTYSSIIDLTQFAAPVLAASTVKDKVVGIPVGLQAPGIWANTKVFEQVGVPLPDDESWSWDDFSELTAQISGTTGQQVHGTSQLSLDEQTFTVFCRQRGQNIWGEGGLGFTPETLTDWWGYVLRLMDTGASLNAQQSVEAQAQPMEQSPLVTGRTALSFGWASTIGLAEKAAGSPLKLLRMPGEAQTSTKGVYAKPSMHISVSATSRNGEEAARLADYLINSPEVGEILLIDRGIPASAAVLDAVMPHLSATDQASVRYAERAAKEMTPFPVPPQGASALQTAFPRYTQDVLFKSKAPADAARGLIDEVKAALR</sequence>
<dbReference type="PANTHER" id="PTHR43649:SF11">
    <property type="entry name" value="ABC TRANSPORTER SUBSTRATE-BINDING PROTEIN YESO-RELATED"/>
    <property type="match status" value="1"/>
</dbReference>
<evidence type="ECO:0000313" key="3">
    <source>
        <dbReference type="Proteomes" id="UP000501058"/>
    </source>
</evidence>
<keyword evidence="3" id="KW-1185">Reference proteome</keyword>
<gene>
    <name evidence="2" type="ORF">G7070_01525</name>
</gene>
<dbReference type="InterPro" id="IPR006311">
    <property type="entry name" value="TAT_signal"/>
</dbReference>
<protein>
    <submittedName>
        <fullName evidence="2">Extracellular solute-binding protein</fullName>
    </submittedName>
</protein>